<dbReference type="InterPro" id="IPR018936">
    <property type="entry name" value="PI3/4_kinase_CS"/>
</dbReference>
<dbReference type="PANTHER" id="PTHR37079:SF4">
    <property type="entry name" value="SERINE_THREONINE-PROTEIN KINASE ATM"/>
    <property type="match status" value="1"/>
</dbReference>
<dbReference type="Proteomes" id="UP001516023">
    <property type="component" value="Unassembled WGS sequence"/>
</dbReference>
<evidence type="ECO:0000256" key="10">
    <source>
        <dbReference type="ARBA" id="ARBA00047899"/>
    </source>
</evidence>
<evidence type="ECO:0000256" key="11">
    <source>
        <dbReference type="SAM" id="Coils"/>
    </source>
</evidence>
<dbReference type="Pfam" id="PF02260">
    <property type="entry name" value="FATC"/>
    <property type="match status" value="1"/>
</dbReference>
<organism evidence="16 17">
    <name type="scientific">Cyclotella cryptica</name>
    <dbReference type="NCBI Taxonomy" id="29204"/>
    <lineage>
        <taxon>Eukaryota</taxon>
        <taxon>Sar</taxon>
        <taxon>Stramenopiles</taxon>
        <taxon>Ochrophyta</taxon>
        <taxon>Bacillariophyta</taxon>
        <taxon>Coscinodiscophyceae</taxon>
        <taxon>Thalassiosirophycidae</taxon>
        <taxon>Stephanodiscales</taxon>
        <taxon>Stephanodiscaceae</taxon>
        <taxon>Cyclotella</taxon>
    </lineage>
</organism>
<dbReference type="GO" id="GO:0006974">
    <property type="term" value="P:DNA damage response"/>
    <property type="evidence" value="ECO:0007669"/>
    <property type="project" value="UniProtKB-KW"/>
</dbReference>
<keyword evidence="17" id="KW-1185">Reference proteome</keyword>
<proteinExistence type="predicted"/>
<gene>
    <name evidence="16" type="ORF">HJC23_003815</name>
</gene>
<dbReference type="GO" id="GO:0005634">
    <property type="term" value="C:nucleus"/>
    <property type="evidence" value="ECO:0007669"/>
    <property type="project" value="UniProtKB-SubCell"/>
</dbReference>
<feature type="domain" description="FATC" evidence="15">
    <location>
        <begin position="3713"/>
        <end position="3745"/>
    </location>
</feature>
<dbReference type="InterPro" id="IPR000403">
    <property type="entry name" value="PI3/4_kinase_cat_dom"/>
</dbReference>
<dbReference type="CDD" id="cd05171">
    <property type="entry name" value="PIKKc_ATM"/>
    <property type="match status" value="1"/>
</dbReference>
<keyword evidence="5" id="KW-0547">Nucleotide-binding</keyword>
<evidence type="ECO:0000259" key="13">
    <source>
        <dbReference type="PROSITE" id="PS50290"/>
    </source>
</evidence>
<dbReference type="SMART" id="SM01343">
    <property type="entry name" value="FATC"/>
    <property type="match status" value="1"/>
</dbReference>
<evidence type="ECO:0000256" key="5">
    <source>
        <dbReference type="ARBA" id="ARBA00022741"/>
    </source>
</evidence>
<sequence length="3745" mass="416957">MTSHHNPSPTYTALAALRTKLQTTKIKERRQASKELLEKLSDPSTLRQLEWEAQCGFDNDARRNSRGGGGGGEPLTFPRERVSILLRNLLDAAILSSSRSISGETAGSSGRQKKTANGTGFIKHSCKFTAEDVLFPYKVFLRVDGPGLEHADGGYGVGLSWEEDWKSKPRYGFHLDTEPAGLRSGSFNATYYRSHDYSDDDRGTRLSSKEVLSTVNYCISCLNDNDCCDQAEVELMEWLAHICARPDYVALIPVQSELSYILHEISTRLYREFEDGRKARSSGSFAALSLPNSSASRRSKSPIKQECLLACAKCLSGLVYNCTTRLGIGMQLYLRPIVEMVGWWAENAWNVQSGGGMTTTGIASTQSAYRSNLRSETDIFSLLPYLYSSVTHLVAAHPEQSVAVISERGHALLRMARKNYLKSATYPQMRDALTEYISAHLLVAETSGRLHGLPEGDVGPLVVYSGSDEDDKDANDKVSLGATLNKKAIDSLLEMVRNEKVWESLFLSPGGEHDALAKKNKALQRRHSLSRKKRKRNTRAISVEGGGTWAPLSRKQRRYLELEARLLRLSQRLHIAEAEALGDGSSDALESLIIEAEKMTQNRSDIENGEIDIDSGFNSTSFFSDGDSRHVASDEALAGTPWVRIVCQHLNKLNPKLEETALAKDAPPTKITLETTQTCGGERDLFTQRINFGEESSGSTYADVHLSHIKWLLGSCPILRALVTKNAHATTDLICPSTIATLQLICASAESFPRGECWSSSTRRHWSTTLDESEYPGGASARVRERNGSSPADAASVVYLLGTTLESYGGSSGDDDVQMWALMALLKMTESTAVICSREEVSMSPEPLSVAWQYVWRVLFRYDLRYSSYTAAAYANNAGELVLRLLTQILRYQCISQSNLPQVASVCSPFVKAQSKDIWKLPVFDKPLTVLTGACFELMTSVIQCTNVLESAEVTFDSSTILPDFSSAVYATRDRKWLVSFCLNFIENSLIEDNAHSKVQRSFLPFVATCLASLISGGDIGGKASSFELNNLTTYSVTEDTQPCIGRGPENDALDYDASMNKIRDMLWKKTVFPFIRPADRSLRSEQRISQRRGAVLNLYSDAIQERITVSSIMKIDSAHFVHKRVLGDISFEKIKLLLDELLFGLRYGSDGEEESAEEELVSDRKKAIQAPRVTGCLLLLLTIVLSSNVTLHDAAKHIADIATATIIRALDHVSEVLKDLRLEPPDVLATINHLEGIVTVLTHIVAAGGETTQLPTLFADQLKAIFSTCKGMLRNFRNSMYTSTLSPTETIISEQRRRPEYDSDDDGRTSQIPIQRLTQNARLSDESDGFMEDDADAGPIRHEFRAPLKRNLPTPKRRRIENTSISGKQDRSFATKSIDCQGAWACASLMILINPSMVCLEMITGHLVWPEDCDNQNGYSPVSKSLDPSGAFVCASLITQKLVIQRQHLRSDLSKDEDDQQSAIVLCIEVIFQARRFSPPSSEYFMWGLGILSDLIELGDRSEGCPSICETESKFVADLLYPEGVNQDNQDYRMIRQLKKTLKFRSLYRAGSLYVSTCLFLRGQENLHQALDAIFVDHFIKSSFRNIDEGIRLLACDALGVALGGFPDQKMIVSEMYRNILPPLKSEKKFGKWVNSLVDPKMPVELSPLEQSALSDARLSIEYHAIDCIGLIVGSTTDEDVCIDMVWKLIDLNVCEPAMALLCHRAFERAALMLGFNNVSDFFSDLAPHLLVKWIESRRSLREFPLLLTAPFALRGTCRYLPSEVLDVIVLEGGFDDRFWNVGDAFVRNFIQSFADFLIPIILLTESNETPARDDPINTSQYISDFTEILIESTSDETHIQRDGAKQAFMILRRILKMHAIGIPLVGQNQVHLTPTKFIEGIKSVCKHITKSSNIAFLESAGSSMTELFIVSGFWLSSSGTSVRQREKFWKPISLLCNILQDYLREATIAPQEVCFCIRFFITIVLDPANQVICPSILVSLKEILCTLFFDTGDKSLAGEITATIHKLCLALLTVHRRSFLDFWSKCNSSLLSMKYNRRCSLGLVATNRDAGLWDSESNSTAAFEGSVLNELVLSKANFDEKTSSEIMEGAYDCLEIIVNNGKILLEDILGAEDIFHHQEASSVFGNVNKKYEVDSLFNSIRRPEKRSLLDECKHFIEIMVQYPISVKGGSLSTVSKHARLLALQRLAKSIEINHDSVDEIDISNQVLESLVDVCQSQDSNEAKVISTRCLGALKSCWISRPSHFDDEPYKHTALDDQLKAMKANALSMIGHFLLCDCPDVSLIAMKTAKSLLSLTDGKECWKLIDDEQTKGLLVYVNPSCLQNEQVVLSPNYLDRLKMIGASSQLDETPWCWNDGLWSCYTDVGADSTGNRWIKNVVCAMISCCLSNEARNPDRDFIYACQGLCAKEASFAACVFPGIIFYLLESVSRVQYEGSKTSIRDMILFETAIGSPTSNMNAAITNCFSRILRTCHDSGDSLAAPYAVTVVLDTLERLHSVTKKRFLTSTSHVRNCTDVPKNCSKTNTHEPPLPPKWRGVPYGVVLRLDGLDVAKACLRSKKYYSALYFCEMAMQNFSGVGNFFEQIASDSIAISDEAFIGDISGFGIEQEQERSILDLALIAKDIIVCCLSELQQKDELQGVLSQCSALSLKQNISTLKSVHECHNEETFPLLLDLDIALQTRVDTFDTEASRDVVKVTTCLEDLGLEHIKQHYLRGIGLINNLPLHEKWFEDALHKTCQWDEALLQLPDDGTLVSLSADSIASTRRRASLPHDFVSTSTGPPNYYEAVYQTLQRFVKEDISGGYSAIAQARQIVLNDISLLEGSESKLKSMSTHLSKLNVLGSLTLTGATMEGKVSLQDVLKKWGYDSGIKDLRSLLLSIDDTSRDITEQRATASSATFRLLRLDFSVKEVLLKILLKMFPQDRETISQAITTHVYTSCRIYRDLGRPDAAKQMSRLRSLLEVFQNSGMSMQSSSTGVLPLLLRLEDAKIMSRQCEFDEAIIHCKTIVNYLSSAGSLDTDFTSLLARTLLLGGCLMAHEHVDAVAVIESFFDRAAKLSHQAHRKSPHSSSLIQATAAYFKLGEFASSIYSSIEFRVSSEAWKQRKANLSEMVKDVASLEVERANLEKKYKRSKKQVDIDAFNAAHMKLSTLTKEIDLEGREIKGSQASLNKYLKMALESYCNALKLCPTTSASIDCSKHVFQLIRLWFKNCHRPDTESVVNDLLKSNLYQIPSYFFVPLAYQIFSRIDENDSFFQNTLRGLVIKICTEHPYHGISQLIALSNGNLTNKVEAARRVIQQLQKDAPEHVVSLIDTYKSLMDAYIDLAKLNTHDIPKKQTKGFTFSKYKLKLDVCLSGGRRGSKSLSLANAPTIITKPPSVRPDMQYGNSSDDPIGTERVLGFESTFELAPSGLHRPAIVVCLGSQGGRFKQLVKGEDDMRQDAIMQQVFGTMNNLLKREDVRGAESFHIITYGITPLSPTAGVLEWVNDTDSFGTFMTGSSKNVGALSKYYPGEWGNSACQKFYANGHEHKSQEQRRRDFDIICQNISPVFRFFFIEKFSYSMEAWHSARTAYTRSCAVNSIVGHILGIGDRHTSNILVHTKTGELVHIDFGYVFEQGKLLRTPETVPFRLTRNIIDGMGPCGTDGVFSKSAEATLSVLRKNSDTVLTILSAIVSDPLYRWGLAPSNPDDNGNDAAERAMSKVHDKLQGYEDGTSGMHTVAGQVKFLINEARDPDNLCNLFSGWQPWI</sequence>
<evidence type="ECO:0000259" key="15">
    <source>
        <dbReference type="PROSITE" id="PS51190"/>
    </source>
</evidence>
<feature type="compositionally biased region" description="Polar residues" evidence="12">
    <location>
        <begin position="1310"/>
        <end position="1319"/>
    </location>
</feature>
<dbReference type="PROSITE" id="PS00915">
    <property type="entry name" value="PI3_4_KINASE_1"/>
    <property type="match status" value="1"/>
</dbReference>
<evidence type="ECO:0000259" key="14">
    <source>
        <dbReference type="PROSITE" id="PS51189"/>
    </source>
</evidence>
<dbReference type="Gene3D" id="3.30.1010.10">
    <property type="entry name" value="Phosphatidylinositol 3-kinase Catalytic Subunit, Chain A, domain 4"/>
    <property type="match status" value="1"/>
</dbReference>
<feature type="coiled-coil region" evidence="11">
    <location>
        <begin position="552"/>
        <end position="579"/>
    </location>
</feature>
<feature type="domain" description="FAT" evidence="14">
    <location>
        <begin position="2897"/>
        <end position="3282"/>
    </location>
</feature>
<reference evidence="16 17" key="1">
    <citation type="journal article" date="2020" name="G3 (Bethesda)">
        <title>Improved Reference Genome for Cyclotella cryptica CCMP332, a Model for Cell Wall Morphogenesis, Salinity Adaptation, and Lipid Production in Diatoms (Bacillariophyta).</title>
        <authorList>
            <person name="Roberts W.R."/>
            <person name="Downey K.M."/>
            <person name="Ruck E.C."/>
            <person name="Traller J.C."/>
            <person name="Alverson A.J."/>
        </authorList>
    </citation>
    <scope>NUCLEOTIDE SEQUENCE [LARGE SCALE GENOMIC DNA]</scope>
    <source>
        <strain evidence="16 17">CCMP332</strain>
    </source>
</reference>
<keyword evidence="8" id="KW-0067">ATP-binding</keyword>
<evidence type="ECO:0000256" key="4">
    <source>
        <dbReference type="ARBA" id="ARBA00022679"/>
    </source>
</evidence>
<dbReference type="Gene3D" id="1.10.1070.11">
    <property type="entry name" value="Phosphatidylinositol 3-/4-kinase, catalytic domain"/>
    <property type="match status" value="1"/>
</dbReference>
<evidence type="ECO:0000256" key="1">
    <source>
        <dbReference type="ARBA" id="ARBA00004123"/>
    </source>
</evidence>
<evidence type="ECO:0000256" key="9">
    <source>
        <dbReference type="ARBA" id="ARBA00023242"/>
    </source>
</evidence>
<dbReference type="EC" id="2.7.11.1" evidence="2"/>
<keyword evidence="11" id="KW-0175">Coiled coil</keyword>
<dbReference type="InterPro" id="IPR014009">
    <property type="entry name" value="PIK_FAT"/>
</dbReference>
<dbReference type="PANTHER" id="PTHR37079">
    <property type="entry name" value="SERINE/THREONINE-PROTEIN KINASE ATM"/>
    <property type="match status" value="1"/>
</dbReference>
<dbReference type="SUPFAM" id="SSF48371">
    <property type="entry name" value="ARM repeat"/>
    <property type="match status" value="1"/>
</dbReference>
<keyword evidence="3" id="KW-0723">Serine/threonine-protein kinase</keyword>
<dbReference type="InterPro" id="IPR038980">
    <property type="entry name" value="ATM_plant"/>
</dbReference>
<feature type="coiled-coil region" evidence="11">
    <location>
        <begin position="3107"/>
        <end position="3134"/>
    </location>
</feature>
<comment type="subcellular location">
    <subcellularLocation>
        <location evidence="1">Nucleus</location>
    </subcellularLocation>
</comment>
<keyword evidence="7" id="KW-0418">Kinase</keyword>
<dbReference type="PROSITE" id="PS50290">
    <property type="entry name" value="PI3_4_KINASE_3"/>
    <property type="match status" value="1"/>
</dbReference>
<evidence type="ECO:0000256" key="7">
    <source>
        <dbReference type="ARBA" id="ARBA00022777"/>
    </source>
</evidence>
<dbReference type="SUPFAM" id="SSF56112">
    <property type="entry name" value="Protein kinase-like (PK-like)"/>
    <property type="match status" value="1"/>
</dbReference>
<evidence type="ECO:0000256" key="3">
    <source>
        <dbReference type="ARBA" id="ARBA00022527"/>
    </source>
</evidence>
<dbReference type="PROSITE" id="PS00916">
    <property type="entry name" value="PI3_4_KINASE_2"/>
    <property type="match status" value="1"/>
</dbReference>
<evidence type="ECO:0000256" key="2">
    <source>
        <dbReference type="ARBA" id="ARBA00012513"/>
    </source>
</evidence>
<evidence type="ECO:0000256" key="12">
    <source>
        <dbReference type="SAM" id="MobiDB-lite"/>
    </source>
</evidence>
<name>A0ABD3Q4W4_9STRA</name>
<dbReference type="PROSITE" id="PS51190">
    <property type="entry name" value="FATC"/>
    <property type="match status" value="1"/>
</dbReference>
<dbReference type="Pfam" id="PF00454">
    <property type="entry name" value="PI3_PI4_kinase"/>
    <property type="match status" value="1"/>
</dbReference>
<feature type="domain" description="PI3K/PI4K catalytic" evidence="13">
    <location>
        <begin position="3400"/>
        <end position="3719"/>
    </location>
</feature>
<dbReference type="SMART" id="SM00146">
    <property type="entry name" value="PI3Kc"/>
    <property type="match status" value="1"/>
</dbReference>
<evidence type="ECO:0000313" key="16">
    <source>
        <dbReference type="EMBL" id="KAL3793305.1"/>
    </source>
</evidence>
<dbReference type="InterPro" id="IPR011009">
    <property type="entry name" value="Kinase-like_dom_sf"/>
</dbReference>
<dbReference type="InterPro" id="IPR016024">
    <property type="entry name" value="ARM-type_fold"/>
</dbReference>
<comment type="caution">
    <text evidence="16">The sequence shown here is derived from an EMBL/GenBank/DDBJ whole genome shotgun (WGS) entry which is preliminary data.</text>
</comment>
<evidence type="ECO:0000256" key="8">
    <source>
        <dbReference type="ARBA" id="ARBA00022840"/>
    </source>
</evidence>
<evidence type="ECO:0000256" key="6">
    <source>
        <dbReference type="ARBA" id="ARBA00022763"/>
    </source>
</evidence>
<feature type="region of interest" description="Disordered" evidence="12">
    <location>
        <begin position="1293"/>
        <end position="1319"/>
    </location>
</feature>
<accession>A0ABD3Q4W4</accession>
<dbReference type="InterPro" id="IPR036940">
    <property type="entry name" value="PI3/4_kinase_cat_sf"/>
</dbReference>
<dbReference type="EMBL" id="JABMIG020000092">
    <property type="protein sequence ID" value="KAL3793305.1"/>
    <property type="molecule type" value="Genomic_DNA"/>
</dbReference>
<keyword evidence="4" id="KW-0808">Transferase</keyword>
<keyword evidence="6" id="KW-0227">DNA damage</keyword>
<dbReference type="PROSITE" id="PS51189">
    <property type="entry name" value="FAT"/>
    <property type="match status" value="1"/>
</dbReference>
<dbReference type="GO" id="GO:0004674">
    <property type="term" value="F:protein serine/threonine kinase activity"/>
    <property type="evidence" value="ECO:0007669"/>
    <property type="project" value="UniProtKB-KW"/>
</dbReference>
<keyword evidence="9" id="KW-0539">Nucleus</keyword>
<dbReference type="InterPro" id="IPR044107">
    <property type="entry name" value="PIKKc_ATM"/>
</dbReference>
<dbReference type="GO" id="GO:0005524">
    <property type="term" value="F:ATP binding"/>
    <property type="evidence" value="ECO:0007669"/>
    <property type="project" value="UniProtKB-KW"/>
</dbReference>
<evidence type="ECO:0000313" key="17">
    <source>
        <dbReference type="Proteomes" id="UP001516023"/>
    </source>
</evidence>
<protein>
    <recommendedName>
        <fullName evidence="2">non-specific serine/threonine protein kinase</fullName>
        <ecNumber evidence="2">2.7.11.1</ecNumber>
    </recommendedName>
</protein>
<comment type="catalytic activity">
    <reaction evidence="10">
        <text>L-threonyl-[protein] + ATP = O-phospho-L-threonyl-[protein] + ADP + H(+)</text>
        <dbReference type="Rhea" id="RHEA:46608"/>
        <dbReference type="Rhea" id="RHEA-COMP:11060"/>
        <dbReference type="Rhea" id="RHEA-COMP:11605"/>
        <dbReference type="ChEBI" id="CHEBI:15378"/>
        <dbReference type="ChEBI" id="CHEBI:30013"/>
        <dbReference type="ChEBI" id="CHEBI:30616"/>
        <dbReference type="ChEBI" id="CHEBI:61977"/>
        <dbReference type="ChEBI" id="CHEBI:456216"/>
        <dbReference type="EC" id="2.7.11.1"/>
    </reaction>
</comment>
<dbReference type="InterPro" id="IPR003152">
    <property type="entry name" value="FATC_dom"/>
</dbReference>